<dbReference type="PANTHER" id="PTHR30011">
    <property type="entry name" value="ALKANESULFONATE MONOOXYGENASE-RELATED"/>
    <property type="match status" value="1"/>
</dbReference>
<dbReference type="PANTHER" id="PTHR30011:SF16">
    <property type="entry name" value="C2H2 FINGER DOMAIN TRANSCRIPTION FACTOR (EUROFUNG)-RELATED"/>
    <property type="match status" value="1"/>
</dbReference>
<gene>
    <name evidence="8" type="ORF">SVIO_003040</name>
</gene>
<feature type="binding site" evidence="6">
    <location>
        <position position="219"/>
    </location>
    <ligand>
        <name>FMN</name>
        <dbReference type="ChEBI" id="CHEBI:58210"/>
    </ligand>
</feature>
<feature type="binding site" evidence="6">
    <location>
        <position position="148"/>
    </location>
    <ligand>
        <name>FMN</name>
        <dbReference type="ChEBI" id="CHEBI:58210"/>
    </ligand>
</feature>
<dbReference type="InterPro" id="IPR036661">
    <property type="entry name" value="Luciferase-like_sf"/>
</dbReference>
<dbReference type="InterPro" id="IPR011251">
    <property type="entry name" value="Luciferase-like_dom"/>
</dbReference>
<organism evidence="8 9">
    <name type="scientific">Streptomyces violaceusniger</name>
    <dbReference type="NCBI Taxonomy" id="68280"/>
    <lineage>
        <taxon>Bacteria</taxon>
        <taxon>Bacillati</taxon>
        <taxon>Actinomycetota</taxon>
        <taxon>Actinomycetes</taxon>
        <taxon>Kitasatosporales</taxon>
        <taxon>Streptomycetaceae</taxon>
        <taxon>Streptomyces</taxon>
        <taxon>Streptomyces violaceusniger group</taxon>
    </lineage>
</organism>
<accession>A0A4D4KKK7</accession>
<feature type="binding site" evidence="6">
    <location>
        <position position="52"/>
    </location>
    <ligand>
        <name>FMN</name>
        <dbReference type="ChEBI" id="CHEBI:58210"/>
    </ligand>
</feature>
<evidence type="ECO:0000256" key="6">
    <source>
        <dbReference type="PIRSR" id="PIRSR000337-1"/>
    </source>
</evidence>
<evidence type="ECO:0000256" key="4">
    <source>
        <dbReference type="ARBA" id="ARBA00023033"/>
    </source>
</evidence>
<dbReference type="GO" id="GO:0004497">
    <property type="term" value="F:monooxygenase activity"/>
    <property type="evidence" value="ECO:0007669"/>
    <property type="project" value="UniProtKB-KW"/>
</dbReference>
<dbReference type="PIRSF" id="PIRSF000337">
    <property type="entry name" value="NTA_MOA"/>
    <property type="match status" value="1"/>
</dbReference>
<evidence type="ECO:0000256" key="1">
    <source>
        <dbReference type="ARBA" id="ARBA00022630"/>
    </source>
</evidence>
<sequence>MSLACFLEAGGQHMAGWRHPLANERASLDFPFLAEMAQLCERGVMDAMFLADSLAPWVGVPEVMSRTARGEHFEPTTMMAALSSVTERIGLVATATTTYNHPYHVARKFASLDHISRGRIGWNLVTSLVPAESRSFGTDPFPSRDHRYDRAEEFIGVVKSLWDSYSDEAMLRDRATGRYYDPGELHLTEHSGKHFDVRGPLNISRPPQGHPVIFQAGNSPRGRDFASRHGEVLFTAQSDLGEAQEYYRDIKERAVACGRDPDHVRIWRGFAPLVAPTQAEADAMMEELNGLLHEDVMWDLVRGPLAEVDFSGCSLDDPLPELADTEDSRQDLLHGMGGLNRPTIRDIVLQVAGSGMVVGSPARIADELQEWFEGDAVDGFLLAFPFLPSNLRLFVDEVVPELQRRGLYRSEYPGRTLRDNLGLPRPKEVWR</sequence>
<dbReference type="Proteomes" id="UP000301309">
    <property type="component" value="Unassembled WGS sequence"/>
</dbReference>
<dbReference type="EMBL" id="BJHW01000001">
    <property type="protein sequence ID" value="GDY49681.1"/>
    <property type="molecule type" value="Genomic_DNA"/>
</dbReference>
<proteinExistence type="inferred from homology"/>
<dbReference type="InterPro" id="IPR016215">
    <property type="entry name" value="NTA_MOA"/>
</dbReference>
<dbReference type="InterPro" id="IPR051260">
    <property type="entry name" value="Diverse_substr_monoxygenases"/>
</dbReference>
<keyword evidence="2 6" id="KW-0288">FMN</keyword>
<evidence type="ECO:0000256" key="3">
    <source>
        <dbReference type="ARBA" id="ARBA00023002"/>
    </source>
</evidence>
<comment type="similarity">
    <text evidence="5">Belongs to the NtaA/SnaA/DszA monooxygenase family.</text>
</comment>
<dbReference type="NCBIfam" id="TIGR03860">
    <property type="entry name" value="FMN_nitrolo"/>
    <property type="match status" value="1"/>
</dbReference>
<keyword evidence="3" id="KW-0560">Oxidoreductase</keyword>
<feature type="domain" description="Luciferase-like" evidence="7">
    <location>
        <begin position="18"/>
        <end position="373"/>
    </location>
</feature>
<dbReference type="CDD" id="cd01095">
    <property type="entry name" value="Nitrilotriacetate_monoxgenase"/>
    <property type="match status" value="1"/>
</dbReference>
<dbReference type="AlphaFoldDB" id="A0A4D4KKK7"/>
<comment type="caution">
    <text evidence="8">The sequence shown here is derived from an EMBL/GenBank/DDBJ whole genome shotgun (WGS) entry which is preliminary data.</text>
</comment>
<keyword evidence="1 6" id="KW-0285">Flavoprotein</keyword>
<keyword evidence="9" id="KW-1185">Reference proteome</keyword>
<name>A0A4D4KKK7_STRVO</name>
<dbReference type="GO" id="GO:0016705">
    <property type="term" value="F:oxidoreductase activity, acting on paired donors, with incorporation or reduction of molecular oxygen"/>
    <property type="evidence" value="ECO:0007669"/>
    <property type="project" value="InterPro"/>
</dbReference>
<evidence type="ECO:0000313" key="9">
    <source>
        <dbReference type="Proteomes" id="UP000301309"/>
    </source>
</evidence>
<dbReference type="Gene3D" id="3.20.20.30">
    <property type="entry name" value="Luciferase-like domain"/>
    <property type="match status" value="1"/>
</dbReference>
<evidence type="ECO:0000256" key="2">
    <source>
        <dbReference type="ARBA" id="ARBA00022643"/>
    </source>
</evidence>
<evidence type="ECO:0000256" key="5">
    <source>
        <dbReference type="ARBA" id="ARBA00033748"/>
    </source>
</evidence>
<protein>
    <submittedName>
        <fullName evidence="8">Monooxygenase</fullName>
    </submittedName>
</protein>
<dbReference type="SUPFAM" id="SSF51679">
    <property type="entry name" value="Bacterial luciferase-like"/>
    <property type="match status" value="1"/>
</dbReference>
<reference evidence="8 9" key="1">
    <citation type="journal article" date="2020" name="Int. J. Syst. Evol. Microbiol.">
        <title>Reclassification of Streptomyces castelarensis and Streptomyces sporoclivatus as later heterotypic synonyms of Streptomyces antimycoticus.</title>
        <authorList>
            <person name="Komaki H."/>
            <person name="Tamura T."/>
        </authorList>
    </citation>
    <scope>NUCLEOTIDE SEQUENCE [LARGE SCALE GENOMIC DNA]</scope>
    <source>
        <strain evidence="8 9">NBRC 13459</strain>
    </source>
</reference>
<dbReference type="Pfam" id="PF00296">
    <property type="entry name" value="Bac_luciferase"/>
    <property type="match status" value="1"/>
</dbReference>
<evidence type="ECO:0000259" key="7">
    <source>
        <dbReference type="Pfam" id="PF00296"/>
    </source>
</evidence>
<evidence type="ECO:0000313" key="8">
    <source>
        <dbReference type="EMBL" id="GDY49681.1"/>
    </source>
</evidence>
<feature type="binding site" evidence="6">
    <location>
        <position position="94"/>
    </location>
    <ligand>
        <name>FMN</name>
        <dbReference type="ChEBI" id="CHEBI:58210"/>
    </ligand>
</feature>
<keyword evidence="4 8" id="KW-0503">Monooxygenase</keyword>